<feature type="region of interest" description="Disordered" evidence="5">
    <location>
        <begin position="162"/>
        <end position="190"/>
    </location>
</feature>
<dbReference type="InterPro" id="IPR007696">
    <property type="entry name" value="DNA_mismatch_repair_MutS_core"/>
</dbReference>
<dbReference type="InterPro" id="IPR036187">
    <property type="entry name" value="DNA_mismatch_repair_MutS_sf"/>
</dbReference>
<accession>A0ABD3QWT4</accession>
<reference evidence="7 8" key="1">
    <citation type="journal article" date="2020" name="G3 (Bethesda)">
        <title>Improved Reference Genome for Cyclotella cryptica CCMP332, a Model for Cell Wall Morphogenesis, Salinity Adaptation, and Lipid Production in Diatoms (Bacillariophyta).</title>
        <authorList>
            <person name="Roberts W.R."/>
            <person name="Downey K.M."/>
            <person name="Ruck E.C."/>
            <person name="Traller J.C."/>
            <person name="Alverson A.J."/>
        </authorList>
    </citation>
    <scope>NUCLEOTIDE SEQUENCE [LARGE SCALE GENOMIC DNA]</scope>
    <source>
        <strain evidence="7 8">CCMP332</strain>
    </source>
</reference>
<feature type="compositionally biased region" description="Polar residues" evidence="5">
    <location>
        <begin position="13"/>
        <end position="23"/>
    </location>
</feature>
<dbReference type="Pfam" id="PF00488">
    <property type="entry name" value="MutS_V"/>
    <property type="match status" value="1"/>
</dbReference>
<evidence type="ECO:0000313" key="8">
    <source>
        <dbReference type="Proteomes" id="UP001516023"/>
    </source>
</evidence>
<dbReference type="InterPro" id="IPR000432">
    <property type="entry name" value="DNA_mismatch_repair_MutS_C"/>
</dbReference>
<dbReference type="Gene3D" id="3.40.50.300">
    <property type="entry name" value="P-loop containing nucleotide triphosphate hydrolases"/>
    <property type="match status" value="1"/>
</dbReference>
<dbReference type="PROSITE" id="PS00486">
    <property type="entry name" value="DNA_MISMATCH_REPAIR_2"/>
    <property type="match status" value="1"/>
</dbReference>
<dbReference type="SMART" id="SM00534">
    <property type="entry name" value="MUTSac"/>
    <property type="match status" value="1"/>
</dbReference>
<dbReference type="SUPFAM" id="SSF52540">
    <property type="entry name" value="P-loop containing nucleoside triphosphate hydrolases"/>
    <property type="match status" value="1"/>
</dbReference>
<proteinExistence type="inferred from homology"/>
<evidence type="ECO:0000256" key="2">
    <source>
        <dbReference type="ARBA" id="ARBA00022741"/>
    </source>
</evidence>
<feature type="domain" description="DNA mismatch repair proteins mutS family" evidence="6">
    <location>
        <begin position="783"/>
        <end position="799"/>
    </location>
</feature>
<keyword evidence="2" id="KW-0547">Nucleotide-binding</keyword>
<evidence type="ECO:0000313" key="7">
    <source>
        <dbReference type="EMBL" id="KAL3804909.1"/>
    </source>
</evidence>
<keyword evidence="8" id="KW-1185">Reference proteome</keyword>
<dbReference type="InterPro" id="IPR027417">
    <property type="entry name" value="P-loop_NTPase"/>
</dbReference>
<dbReference type="Gene3D" id="1.10.1420.10">
    <property type="match status" value="2"/>
</dbReference>
<evidence type="ECO:0000256" key="4">
    <source>
        <dbReference type="ARBA" id="ARBA00023125"/>
    </source>
</evidence>
<dbReference type="Proteomes" id="UP001516023">
    <property type="component" value="Unassembled WGS sequence"/>
</dbReference>
<dbReference type="GO" id="GO:0005524">
    <property type="term" value="F:ATP binding"/>
    <property type="evidence" value="ECO:0007669"/>
    <property type="project" value="UniProtKB-KW"/>
</dbReference>
<evidence type="ECO:0000256" key="5">
    <source>
        <dbReference type="SAM" id="MobiDB-lite"/>
    </source>
</evidence>
<keyword evidence="4" id="KW-0238">DNA-binding</keyword>
<organism evidence="7 8">
    <name type="scientific">Cyclotella cryptica</name>
    <dbReference type="NCBI Taxonomy" id="29204"/>
    <lineage>
        <taxon>Eukaryota</taxon>
        <taxon>Sar</taxon>
        <taxon>Stramenopiles</taxon>
        <taxon>Ochrophyta</taxon>
        <taxon>Bacillariophyta</taxon>
        <taxon>Coscinodiscophyceae</taxon>
        <taxon>Thalassiosirophycidae</taxon>
        <taxon>Stephanodiscales</taxon>
        <taxon>Stephanodiscaceae</taxon>
        <taxon>Cyclotella</taxon>
    </lineage>
</organism>
<evidence type="ECO:0000256" key="3">
    <source>
        <dbReference type="ARBA" id="ARBA00022840"/>
    </source>
</evidence>
<feature type="region of interest" description="Disordered" evidence="5">
    <location>
        <begin position="1"/>
        <end position="68"/>
    </location>
</feature>
<sequence>MKSIRGPDVGNRYQPSSRGNYPSSRGGGAVGYGNNRYNNAGRERSREESRHSRAKWNDGRAREPSRDNGILAEAAAAAPDTDPPMRVLTFYEIGSRIALAAYLEDTNEILFEDSTAHNGDDTEGILRAVLLETRPNLILVGSKVVSNAPLLECLTRMPLVGDEPHSERREQRVVDENGAAANDDSSHKDSATTTAIPYQLLKSSAFEPRACRTVILEKLRVLTLMRRSATGMDFPRDTSEYGFTQPSSTNYHALASIVNFDSPTLIRALGSLLIYLRTTAFRLEEGSTVTVNDIRRCTRSNAYLRLEDSTLRTLRIFATDFHPLQANNSVRGRSYSKSKEGFSIYTLLDRTKSKSGKERLRQWMMKPLRDVQKIRQRHVAMELFLHPSSHSSASLLLERLAEVGNIDAILLRMQRCCAQPNDFLVLGRMLEAACDIVATLGGEVRESAYALDRESSRGENGGQTTLSVAFVEELLGRCYPTALRSLRERIASVIDEEVTAEIKDHVVIHYGFHEELDRAKETFETLNETLSEVGRQVLAKHEELISLKVVFLPQVGFLVSIDKRQHAHDEATNSFPNVPEDFDFVFLQDNDAFFKNSDMNQLDEEIGDLDAFIKDIEALIVSDLEEEILECESELRSTFSALADLDCILSLAGCAADLNLVKPEIAPAEEGVIDIENGRHPLQELIVNDEFIPNDTAMDNDSRLLIVTGPNFSGKSCYARQVGVLVYLAHLGSYLPCDRARISVMDQILVNFGDVETCSVPQSTFQRDLTQMAGILRKNTPNTLVIIDEFGKGTAPASGIAVMTSTLQKLSECRCKVVCTTHFLEMFSLGLLVPGQGGIKAVRMSIHVPESDEDDAIPLFKLEDGVASSSAGLICARMAGLNKKVVDRASEIIRALREGKQVRPLPESMNANSPFQPNVKSAIRLFLAVDSWATASDEDLDLLQELVGRI</sequence>
<dbReference type="GO" id="GO:0007127">
    <property type="term" value="P:meiosis I"/>
    <property type="evidence" value="ECO:0007669"/>
    <property type="project" value="UniProtKB-ARBA"/>
</dbReference>
<dbReference type="SUPFAM" id="SSF48334">
    <property type="entry name" value="DNA repair protein MutS, domain III"/>
    <property type="match status" value="1"/>
</dbReference>
<name>A0ABD3QWT4_9STRA</name>
<gene>
    <name evidence="7" type="ORF">HJC23_006681</name>
</gene>
<comment type="similarity">
    <text evidence="1">Belongs to the DNA mismatch repair MutS family.</text>
</comment>
<dbReference type="GO" id="GO:0003677">
    <property type="term" value="F:DNA binding"/>
    <property type="evidence" value="ECO:0007669"/>
    <property type="project" value="UniProtKB-KW"/>
</dbReference>
<feature type="compositionally biased region" description="Basic and acidic residues" evidence="5">
    <location>
        <begin position="162"/>
        <end position="175"/>
    </location>
</feature>
<feature type="compositionally biased region" description="Basic and acidic residues" evidence="5">
    <location>
        <begin position="41"/>
        <end position="66"/>
    </location>
</feature>
<dbReference type="PANTHER" id="PTHR11361:SF20">
    <property type="entry name" value="MUTS PROTEIN HOMOLOG 5"/>
    <property type="match status" value="1"/>
</dbReference>
<dbReference type="InterPro" id="IPR045076">
    <property type="entry name" value="MutS"/>
</dbReference>
<dbReference type="PANTHER" id="PTHR11361">
    <property type="entry name" value="DNA MISMATCH REPAIR PROTEIN MUTS FAMILY MEMBER"/>
    <property type="match status" value="1"/>
</dbReference>
<keyword evidence="3" id="KW-0067">ATP-binding</keyword>
<dbReference type="AlphaFoldDB" id="A0ABD3QWT4"/>
<evidence type="ECO:0000256" key="1">
    <source>
        <dbReference type="ARBA" id="ARBA00006271"/>
    </source>
</evidence>
<dbReference type="SMART" id="SM00533">
    <property type="entry name" value="MUTSd"/>
    <property type="match status" value="1"/>
</dbReference>
<comment type="caution">
    <text evidence="7">The sequence shown here is derived from an EMBL/GenBank/DDBJ whole genome shotgun (WGS) entry which is preliminary data.</text>
</comment>
<dbReference type="Pfam" id="PF05192">
    <property type="entry name" value="MutS_III"/>
    <property type="match status" value="1"/>
</dbReference>
<evidence type="ECO:0000259" key="6">
    <source>
        <dbReference type="PROSITE" id="PS00486"/>
    </source>
</evidence>
<dbReference type="EMBL" id="JABMIG020000005">
    <property type="protein sequence ID" value="KAL3804909.1"/>
    <property type="molecule type" value="Genomic_DNA"/>
</dbReference>
<protein>
    <recommendedName>
        <fullName evidence="6">DNA mismatch repair proteins mutS family domain-containing protein</fullName>
    </recommendedName>
</protein>